<evidence type="ECO:0000256" key="5">
    <source>
        <dbReference type="ARBA" id="ARBA00022691"/>
    </source>
</evidence>
<evidence type="ECO:0000256" key="3">
    <source>
        <dbReference type="ARBA" id="ARBA00022603"/>
    </source>
</evidence>
<protein>
    <recommendedName>
        <fullName evidence="6">Ribosomal protein L11 methyltransferase</fullName>
        <shortName evidence="6">L11 Mtase</shortName>
        <ecNumber evidence="6">2.1.1.-</ecNumber>
    </recommendedName>
</protein>
<sequence length="320" mass="34333">MCVGQRGQSRSRGRCALAARRAPVSDGWRQIALTVARERAGLVEAVLESAGATALTWAELDESPAVFEPAPGQTPLWERLQLRALFAADAPVNSLRATLEDALGSVLEDWQDTFVPDRAWEREWLVHFQPQHFGHGLWVVPTDTTPPDPDGINIHLDPGLAFGTGTHPTTALCLEALAKHPPTGNTVIDYGCGSGLLGIAALKLGAKQVYAVDTDPQAILATQENASQNGVLAKLQVGLPNQLELPLADVMLANILAGVLIELAPKLIAQVRPGGRLVLSGLLKEQQASVLAAYADDCDLESIEVRDDWCCALMQRRLSL</sequence>
<dbReference type="GO" id="GO:0016279">
    <property type="term" value="F:protein-lysine N-methyltransferase activity"/>
    <property type="evidence" value="ECO:0007669"/>
    <property type="project" value="TreeGrafter"/>
</dbReference>
<dbReference type="CDD" id="cd02440">
    <property type="entry name" value="AdoMet_MTases"/>
    <property type="match status" value="1"/>
</dbReference>
<dbReference type="Proteomes" id="UP000433788">
    <property type="component" value="Unassembled WGS sequence"/>
</dbReference>
<dbReference type="InterPro" id="IPR004498">
    <property type="entry name" value="Ribosomal_PrmA_MeTrfase"/>
</dbReference>
<keyword evidence="8" id="KW-1185">Reference proteome</keyword>
<comment type="caution">
    <text evidence="7">The sequence shown here is derived from an EMBL/GenBank/DDBJ whole genome shotgun (WGS) entry which is preliminary data.</text>
</comment>
<name>A0A6N7QR77_9GAMM</name>
<organism evidence="7 8">
    <name type="scientific">Spiribacter salilacus</name>
    <dbReference type="NCBI Taxonomy" id="2664894"/>
    <lineage>
        <taxon>Bacteria</taxon>
        <taxon>Pseudomonadati</taxon>
        <taxon>Pseudomonadota</taxon>
        <taxon>Gammaproteobacteria</taxon>
        <taxon>Chromatiales</taxon>
        <taxon>Ectothiorhodospiraceae</taxon>
        <taxon>Spiribacter</taxon>
    </lineage>
</organism>
<dbReference type="InterPro" id="IPR029063">
    <property type="entry name" value="SAM-dependent_MTases_sf"/>
</dbReference>
<dbReference type="PANTHER" id="PTHR43648:SF1">
    <property type="entry name" value="ELECTRON TRANSFER FLAVOPROTEIN BETA SUBUNIT LYSINE METHYLTRANSFERASE"/>
    <property type="match status" value="1"/>
</dbReference>
<dbReference type="Pfam" id="PF06325">
    <property type="entry name" value="PrmA"/>
    <property type="match status" value="1"/>
</dbReference>
<evidence type="ECO:0000313" key="8">
    <source>
        <dbReference type="Proteomes" id="UP000433788"/>
    </source>
</evidence>
<proteinExistence type="inferred from homology"/>
<comment type="function">
    <text evidence="6">Methylates ribosomal protein L11.</text>
</comment>
<dbReference type="SUPFAM" id="SSF53335">
    <property type="entry name" value="S-adenosyl-L-methionine-dependent methyltransferases"/>
    <property type="match status" value="1"/>
</dbReference>
<dbReference type="PANTHER" id="PTHR43648">
    <property type="entry name" value="ELECTRON TRANSFER FLAVOPROTEIN BETA SUBUNIT LYSINE METHYLTRANSFERASE"/>
    <property type="match status" value="1"/>
</dbReference>
<reference evidence="7 8" key="1">
    <citation type="submission" date="2019-11" db="EMBL/GenBank/DDBJ databases">
        <authorList>
            <person name="Zhang X.Y."/>
        </authorList>
    </citation>
    <scope>NUCLEOTIDE SEQUENCE [LARGE SCALE GENOMIC DNA]</scope>
    <source>
        <strain evidence="7 8">C176</strain>
    </source>
</reference>
<dbReference type="PIRSF" id="PIRSF000401">
    <property type="entry name" value="RPL11_MTase"/>
    <property type="match status" value="1"/>
</dbReference>
<feature type="binding site" evidence="6">
    <location>
        <position position="213"/>
    </location>
    <ligand>
        <name>S-adenosyl-L-methionine</name>
        <dbReference type="ChEBI" id="CHEBI:59789"/>
    </ligand>
</feature>
<evidence type="ECO:0000256" key="6">
    <source>
        <dbReference type="HAMAP-Rule" id="MF_00735"/>
    </source>
</evidence>
<keyword evidence="7" id="KW-0689">Ribosomal protein</keyword>
<keyword evidence="4 6" id="KW-0808">Transferase</keyword>
<dbReference type="Gene3D" id="3.40.50.150">
    <property type="entry name" value="Vaccinia Virus protein VP39"/>
    <property type="match status" value="1"/>
</dbReference>
<dbReference type="NCBIfam" id="TIGR00406">
    <property type="entry name" value="prmA"/>
    <property type="match status" value="1"/>
</dbReference>
<evidence type="ECO:0000256" key="4">
    <source>
        <dbReference type="ARBA" id="ARBA00022679"/>
    </source>
</evidence>
<dbReference type="EMBL" id="WJPP01000005">
    <property type="protein sequence ID" value="MRH78926.1"/>
    <property type="molecule type" value="Genomic_DNA"/>
</dbReference>
<keyword evidence="7" id="KW-0687">Ribonucleoprotein</keyword>
<dbReference type="GO" id="GO:0005840">
    <property type="term" value="C:ribosome"/>
    <property type="evidence" value="ECO:0007669"/>
    <property type="project" value="UniProtKB-KW"/>
</dbReference>
<dbReference type="AlphaFoldDB" id="A0A6N7QR77"/>
<keyword evidence="5 6" id="KW-0949">S-adenosyl-L-methionine</keyword>
<dbReference type="EC" id="2.1.1.-" evidence="6"/>
<accession>A0A6N7QR77</accession>
<feature type="binding site" evidence="6">
    <location>
        <position position="254"/>
    </location>
    <ligand>
        <name>S-adenosyl-L-methionine</name>
        <dbReference type="ChEBI" id="CHEBI:59789"/>
    </ligand>
</feature>
<evidence type="ECO:0000256" key="1">
    <source>
        <dbReference type="ARBA" id="ARBA00009741"/>
    </source>
</evidence>
<dbReference type="HAMAP" id="MF_00735">
    <property type="entry name" value="Methyltr_PrmA"/>
    <property type="match status" value="1"/>
</dbReference>
<dbReference type="GO" id="GO:0005829">
    <property type="term" value="C:cytosol"/>
    <property type="evidence" value="ECO:0007669"/>
    <property type="project" value="TreeGrafter"/>
</dbReference>
<feature type="binding site" evidence="6">
    <location>
        <position position="170"/>
    </location>
    <ligand>
        <name>S-adenosyl-L-methionine</name>
        <dbReference type="ChEBI" id="CHEBI:59789"/>
    </ligand>
</feature>
<dbReference type="InterPro" id="IPR050078">
    <property type="entry name" value="Ribosomal_L11_MeTrfase_PrmA"/>
</dbReference>
<gene>
    <name evidence="6 7" type="primary">prmA</name>
    <name evidence="7" type="ORF">GH984_09465</name>
</gene>
<comment type="catalytic activity">
    <reaction evidence="6">
        <text>L-lysyl-[protein] + 3 S-adenosyl-L-methionine = N(6),N(6),N(6)-trimethyl-L-lysyl-[protein] + 3 S-adenosyl-L-homocysteine + 3 H(+)</text>
        <dbReference type="Rhea" id="RHEA:54192"/>
        <dbReference type="Rhea" id="RHEA-COMP:9752"/>
        <dbReference type="Rhea" id="RHEA-COMP:13826"/>
        <dbReference type="ChEBI" id="CHEBI:15378"/>
        <dbReference type="ChEBI" id="CHEBI:29969"/>
        <dbReference type="ChEBI" id="CHEBI:57856"/>
        <dbReference type="ChEBI" id="CHEBI:59789"/>
        <dbReference type="ChEBI" id="CHEBI:61961"/>
    </reaction>
</comment>
<comment type="similarity">
    <text evidence="1 6">Belongs to the methyltransferase superfamily. PrmA family.</text>
</comment>
<dbReference type="GO" id="GO:0032259">
    <property type="term" value="P:methylation"/>
    <property type="evidence" value="ECO:0007669"/>
    <property type="project" value="UniProtKB-KW"/>
</dbReference>
<keyword evidence="2 6" id="KW-0963">Cytoplasm</keyword>
<evidence type="ECO:0000313" key="7">
    <source>
        <dbReference type="EMBL" id="MRH78926.1"/>
    </source>
</evidence>
<evidence type="ECO:0000256" key="2">
    <source>
        <dbReference type="ARBA" id="ARBA00022490"/>
    </source>
</evidence>
<keyword evidence="3 6" id="KW-0489">Methyltransferase</keyword>
<comment type="subcellular location">
    <subcellularLocation>
        <location evidence="6">Cytoplasm</location>
    </subcellularLocation>
</comment>
<feature type="binding site" evidence="6">
    <location>
        <position position="191"/>
    </location>
    <ligand>
        <name>S-adenosyl-L-methionine</name>
        <dbReference type="ChEBI" id="CHEBI:59789"/>
    </ligand>
</feature>